<name>A0A412X6L1_9BACT</name>
<protein>
    <recommendedName>
        <fullName evidence="5">Lipoprotein</fullName>
    </recommendedName>
</protein>
<dbReference type="Pfam" id="PF16407">
    <property type="entry name" value="PKD_2"/>
    <property type="match status" value="1"/>
</dbReference>
<proteinExistence type="predicted"/>
<comment type="caution">
    <text evidence="1">The sequence shown here is derived from an EMBL/GenBank/DDBJ whole genome shotgun (WGS) entry which is preliminary data.</text>
</comment>
<gene>
    <name evidence="1" type="ORF">DWW18_02825</name>
    <name evidence="2" type="ORF">DWZ68_00095</name>
</gene>
<evidence type="ECO:0000313" key="3">
    <source>
        <dbReference type="Proteomes" id="UP000283589"/>
    </source>
</evidence>
<sequence length="563" mass="62843">MNVMKIHKYIWCAVVMFFLYGCFDDKGNYDYTGIPEVKVLGYITNEEELGSFWALTVGDVVKAEPILEYTGDSTALALKFEWIAENGTTDELKTIGFGKKLVWETDMGGFIRVSLFITDTVTGYQIIHEELAMWPTSSESTSEAWMVLSEVDGKACFSILEDVSSWEGGSYVYRFRELVDYYPIQNDGQELGGRPVKIMNHWLGGGSSSAPGMLLLLQNGGIGPVYMGNQDYRRALYLKDDFMNGVLPNVNFKDAVANSKCHVLLSEDGGIYLKAVENLDVWFTGKYIDVPATIEGGMKIDRLIRMPYSGDISGTFAIDVLHDRLLYIQNENDLEYEGVWGDANAITEVFTESVSGITLALNDLKDIDILYCGSYVGKVESESGHPRNTADVFMLYKDNRAGSANVGQYCIYTFLFAHDYDLWINKAIPKIERAFPAAFQYTIHEDGQFFVSPNGQYEFLFFSSGANNSELWGYIFRGTGGTDPIKLFDFGGRKITRISSTESGNGTSAMGMDLTVALETGEIYMFNVNNSHFGTGITPKWMSTKNYGKIIDIRYDGPAKNAI</sequence>
<reference evidence="3 4" key="1">
    <citation type="submission" date="2018-08" db="EMBL/GenBank/DDBJ databases">
        <title>A genome reference for cultivated species of the human gut microbiota.</title>
        <authorList>
            <person name="Zou Y."/>
            <person name="Xue W."/>
            <person name="Luo G."/>
        </authorList>
    </citation>
    <scope>NUCLEOTIDE SEQUENCE [LARGE SCALE GENOMIC DNA]</scope>
    <source>
        <strain evidence="1 3">AF14-49</strain>
        <strain evidence="2 4">AF34-33</strain>
    </source>
</reference>
<dbReference type="EMBL" id="QRPV01000001">
    <property type="protein sequence ID" value="RHM47417.1"/>
    <property type="molecule type" value="Genomic_DNA"/>
</dbReference>
<dbReference type="EMBL" id="QRZA01000002">
    <property type="protein sequence ID" value="RGV36363.1"/>
    <property type="molecule type" value="Genomic_DNA"/>
</dbReference>
<dbReference type="AlphaFoldDB" id="A0A412X6L1"/>
<accession>A0A412X6L1</accession>
<dbReference type="Proteomes" id="UP000283589">
    <property type="component" value="Unassembled WGS sequence"/>
</dbReference>
<evidence type="ECO:0000313" key="4">
    <source>
        <dbReference type="Proteomes" id="UP000286038"/>
    </source>
</evidence>
<dbReference type="PROSITE" id="PS51257">
    <property type="entry name" value="PROKAR_LIPOPROTEIN"/>
    <property type="match status" value="1"/>
</dbReference>
<dbReference type="Proteomes" id="UP000286038">
    <property type="component" value="Unassembled WGS sequence"/>
</dbReference>
<dbReference type="InterPro" id="IPR032183">
    <property type="entry name" value="PKD-like"/>
</dbReference>
<evidence type="ECO:0000313" key="2">
    <source>
        <dbReference type="EMBL" id="RHM47417.1"/>
    </source>
</evidence>
<organism evidence="1 3">
    <name type="scientific">Butyricimonas virosa</name>
    <dbReference type="NCBI Taxonomy" id="544645"/>
    <lineage>
        <taxon>Bacteria</taxon>
        <taxon>Pseudomonadati</taxon>
        <taxon>Bacteroidota</taxon>
        <taxon>Bacteroidia</taxon>
        <taxon>Bacteroidales</taxon>
        <taxon>Odoribacteraceae</taxon>
        <taxon>Butyricimonas</taxon>
    </lineage>
</organism>
<evidence type="ECO:0008006" key="5">
    <source>
        <dbReference type="Google" id="ProtNLM"/>
    </source>
</evidence>
<evidence type="ECO:0000313" key="1">
    <source>
        <dbReference type="EMBL" id="RGV36363.1"/>
    </source>
</evidence>